<organism evidence="2">
    <name type="scientific">Leptolyngbya boryana CZ1</name>
    <dbReference type="NCBI Taxonomy" id="3060204"/>
    <lineage>
        <taxon>Bacteria</taxon>
        <taxon>Bacillati</taxon>
        <taxon>Cyanobacteriota</taxon>
        <taxon>Cyanophyceae</taxon>
        <taxon>Leptolyngbyales</taxon>
        <taxon>Leptolyngbyaceae</taxon>
        <taxon>Leptolyngbya group</taxon>
        <taxon>Leptolyngbya</taxon>
    </lineage>
</organism>
<evidence type="ECO:0000313" key="2">
    <source>
        <dbReference type="EMBL" id="WNZ44154.1"/>
    </source>
</evidence>
<evidence type="ECO:0008006" key="3">
    <source>
        <dbReference type="Google" id="ProtNLM"/>
    </source>
</evidence>
<dbReference type="RefSeq" id="WP_316426346.1">
    <property type="nucleotide sequence ID" value="NZ_CP130144.1"/>
</dbReference>
<keyword evidence="1" id="KW-0233">DNA recombination</keyword>
<sequence length="385" mass="43731">MRTSSVSSTLDIQSSLQVINARLKAAHLGVRLQLRGNSLSLVATLPPRPNSTQTKRHQQRIPLKLLASPQGLKQAEAEAKLLGARLAAREFDWSFYLEEKEEASSGITCQDWIDRFRTHIIAINFADETPETADLLWRRRFYNLGLSRLNPTSELTADAILAAVQKSKPNTRSRQLHSQNLLRLAEFAGLKVNLEAYKGKYSSNKATPREIPNDAAIESNIAKLKSSAWQWVYAMMATYGIRDHEAFFCNVEWREEPGKAPVLIAKVLEGKTGSREVSPLHPEWVDLWHLWDKKLPNVKARIHEEYGERVSRTFKRAKIDFGPYDLRHAYAIRASVEYGLPLAVAAGLCGHSPNVHLSKYNRWINQDQHNKAWTDAVQRHQARKS</sequence>
<dbReference type="InterPro" id="IPR011010">
    <property type="entry name" value="DNA_brk_join_enz"/>
</dbReference>
<dbReference type="GO" id="GO:0015074">
    <property type="term" value="P:DNA integration"/>
    <property type="evidence" value="ECO:0007669"/>
    <property type="project" value="InterPro"/>
</dbReference>
<evidence type="ECO:0000256" key="1">
    <source>
        <dbReference type="ARBA" id="ARBA00023172"/>
    </source>
</evidence>
<reference evidence="2" key="1">
    <citation type="journal article" date="2023" name="Plants (Basel)">
        <title>Genomic Analysis of Leptolyngbya boryana CZ1 Reveals Efficient Carbon Fixation Modules.</title>
        <authorList>
            <person name="Bai X."/>
            <person name="Wang H."/>
            <person name="Cheng W."/>
            <person name="Wang J."/>
            <person name="Ma M."/>
            <person name="Hu H."/>
            <person name="Song Z."/>
            <person name="Ma H."/>
            <person name="Fan Y."/>
            <person name="Du C."/>
            <person name="Xu J."/>
        </authorList>
    </citation>
    <scope>NUCLEOTIDE SEQUENCE</scope>
    <source>
        <strain evidence="2">CZ1</strain>
    </source>
</reference>
<name>A0AA97ANK8_LEPBY</name>
<dbReference type="GO" id="GO:0006310">
    <property type="term" value="P:DNA recombination"/>
    <property type="evidence" value="ECO:0007669"/>
    <property type="project" value="UniProtKB-KW"/>
</dbReference>
<dbReference type="AlphaFoldDB" id="A0AA97ANK8"/>
<dbReference type="InterPro" id="IPR013762">
    <property type="entry name" value="Integrase-like_cat_sf"/>
</dbReference>
<dbReference type="SUPFAM" id="SSF56349">
    <property type="entry name" value="DNA breaking-rejoining enzymes"/>
    <property type="match status" value="1"/>
</dbReference>
<dbReference type="Gene3D" id="1.10.443.10">
    <property type="entry name" value="Intergrase catalytic core"/>
    <property type="match status" value="1"/>
</dbReference>
<accession>A0AA97ANK8</accession>
<dbReference type="EMBL" id="CP130144">
    <property type="protein sequence ID" value="WNZ44154.1"/>
    <property type="molecule type" value="Genomic_DNA"/>
</dbReference>
<dbReference type="GO" id="GO:0003677">
    <property type="term" value="F:DNA binding"/>
    <property type="evidence" value="ECO:0007669"/>
    <property type="project" value="InterPro"/>
</dbReference>
<proteinExistence type="predicted"/>
<protein>
    <recommendedName>
        <fullName evidence="3">Integrase</fullName>
    </recommendedName>
</protein>
<gene>
    <name evidence="2" type="ORF">Q2T42_20200</name>
</gene>
<reference evidence="2" key="2">
    <citation type="submission" date="2023-07" db="EMBL/GenBank/DDBJ databases">
        <authorList>
            <person name="Bai X.-H."/>
            <person name="Wang H.-H."/>
            <person name="Wang J."/>
            <person name="Ma M.-Y."/>
            <person name="Hu H.-H."/>
            <person name="Song Z.-L."/>
            <person name="Ma H.-G."/>
            <person name="Fan Y."/>
            <person name="Du C.-Y."/>
            <person name="Xu J.-C."/>
        </authorList>
    </citation>
    <scope>NUCLEOTIDE SEQUENCE</scope>
    <source>
        <strain evidence="2">CZ1</strain>
    </source>
</reference>